<accession>A0A9D3U6T2</accession>
<evidence type="ECO:0000313" key="2">
    <source>
        <dbReference type="Proteomes" id="UP000828251"/>
    </source>
</evidence>
<feature type="non-terminal residue" evidence="1">
    <location>
        <position position="1"/>
    </location>
</feature>
<dbReference type="Proteomes" id="UP000828251">
    <property type="component" value="Unassembled WGS sequence"/>
</dbReference>
<sequence>EEEVRKRIYVVCDLGTPYTRFCAFIPPKMAYELIRFTWFLRLLRFRVYNWCYKAFVGIQRSYIITKIVMETSLNGRETNSSGDTVAFNRFPARPDPYRYL</sequence>
<protein>
    <submittedName>
        <fullName evidence="1">Uncharacterized protein</fullName>
    </submittedName>
</protein>
<organism evidence="1 2">
    <name type="scientific">Gossypium stocksii</name>
    <dbReference type="NCBI Taxonomy" id="47602"/>
    <lineage>
        <taxon>Eukaryota</taxon>
        <taxon>Viridiplantae</taxon>
        <taxon>Streptophyta</taxon>
        <taxon>Embryophyta</taxon>
        <taxon>Tracheophyta</taxon>
        <taxon>Spermatophyta</taxon>
        <taxon>Magnoliopsida</taxon>
        <taxon>eudicotyledons</taxon>
        <taxon>Gunneridae</taxon>
        <taxon>Pentapetalae</taxon>
        <taxon>rosids</taxon>
        <taxon>malvids</taxon>
        <taxon>Malvales</taxon>
        <taxon>Malvaceae</taxon>
        <taxon>Malvoideae</taxon>
        <taxon>Gossypium</taxon>
    </lineage>
</organism>
<reference evidence="1 2" key="1">
    <citation type="journal article" date="2021" name="Plant Biotechnol. J.">
        <title>Multi-omics assisted identification of the key and species-specific regulatory components of drought-tolerant mechanisms in Gossypium stocksii.</title>
        <authorList>
            <person name="Yu D."/>
            <person name="Ke L."/>
            <person name="Zhang D."/>
            <person name="Wu Y."/>
            <person name="Sun Y."/>
            <person name="Mei J."/>
            <person name="Sun J."/>
            <person name="Sun Y."/>
        </authorList>
    </citation>
    <scope>NUCLEOTIDE SEQUENCE [LARGE SCALE GENOMIC DNA]</scope>
    <source>
        <strain evidence="2">cv. E1</strain>
        <tissue evidence="1">Leaf</tissue>
    </source>
</reference>
<keyword evidence="2" id="KW-1185">Reference proteome</keyword>
<proteinExistence type="predicted"/>
<name>A0A9D3U6T2_9ROSI</name>
<dbReference type="EMBL" id="JAIQCV010000013">
    <property type="protein sequence ID" value="KAH1030917.1"/>
    <property type="molecule type" value="Genomic_DNA"/>
</dbReference>
<gene>
    <name evidence="1" type="ORF">J1N35_043091</name>
</gene>
<dbReference type="AlphaFoldDB" id="A0A9D3U6T2"/>
<evidence type="ECO:0000313" key="1">
    <source>
        <dbReference type="EMBL" id="KAH1030917.1"/>
    </source>
</evidence>
<comment type="caution">
    <text evidence="1">The sequence shown here is derived from an EMBL/GenBank/DDBJ whole genome shotgun (WGS) entry which is preliminary data.</text>
</comment>